<dbReference type="Proteomes" id="UP000012243">
    <property type="component" value="Unassembled WGS sequence"/>
</dbReference>
<proteinExistence type="predicted"/>
<organism evidence="2 3">
    <name type="scientific">Helicobacter pylori Hp A-11</name>
    <dbReference type="NCBI Taxonomy" id="992035"/>
    <lineage>
        <taxon>Bacteria</taxon>
        <taxon>Pseudomonadati</taxon>
        <taxon>Campylobacterota</taxon>
        <taxon>Epsilonproteobacteria</taxon>
        <taxon>Campylobacterales</taxon>
        <taxon>Helicobacteraceae</taxon>
        <taxon>Helicobacter</taxon>
    </lineage>
</organism>
<keyword evidence="1" id="KW-0175">Coiled coil</keyword>
<evidence type="ECO:0000256" key="1">
    <source>
        <dbReference type="SAM" id="Coils"/>
    </source>
</evidence>
<comment type="caution">
    <text evidence="2">The sequence shown here is derived from an EMBL/GenBank/DDBJ whole genome shotgun (WGS) entry which is preliminary data.</text>
</comment>
<name>N4TQ41_HELPX</name>
<dbReference type="PATRIC" id="fig|992035.3.peg.904"/>
<evidence type="ECO:0000313" key="2">
    <source>
        <dbReference type="EMBL" id="ENH59780.1"/>
    </source>
</evidence>
<sequence length="309" mass="34644">MPLPFILGGLTLAVAGYGLKKSFDASDTADEINIVIKKANDLKEEAIKKAEPVESDCKNALMRLGEKKFHVQSYSMSSFVKEFNQLKGREFVVKVADMQDLYKQVLSAQNLFSQPNTNGMTDESIIEKMLIGYGRLGVSSFITAMMMGGELVTAILGFFSTSKMEEKLDDAKAYYSQVEAASKKADAMIDNIQAVRKMADLFTRQITKFDALFFSLAQEAIATMKKHHYDISRYNQKEKDQLSVTVSTLMTLSAFLKVPIMDEHQKLNKKAQNALNLMRNQINALESGQKSRHYDVAMIQSNQKGLKNL</sequence>
<dbReference type="EMBL" id="AOTW01000001">
    <property type="protein sequence ID" value="ENH59780.1"/>
    <property type="molecule type" value="Genomic_DNA"/>
</dbReference>
<gene>
    <name evidence="2" type="primary">pdsO</name>
    <name evidence="2" type="ORF">HPHPA11_0924</name>
</gene>
<dbReference type="RefSeq" id="WP_003015355.1">
    <property type="nucleotide sequence ID" value="NZ_AOTW01000001.1"/>
</dbReference>
<accession>N4TQ41</accession>
<feature type="coiled-coil region" evidence="1">
    <location>
        <begin position="261"/>
        <end position="288"/>
    </location>
</feature>
<protein>
    <submittedName>
        <fullName evidence="2">Proteobacterial sortase system OmpA family protein</fullName>
    </submittedName>
</protein>
<reference evidence="2 3" key="1">
    <citation type="submission" date="2013-02" db="EMBL/GenBank/DDBJ databases">
        <title>Comparative Sequence Analysis of H. pylori Isolates.</title>
        <authorList>
            <person name="Blanchard T.G."/>
            <person name="Czinn S.J."/>
            <person name="McCracken C.M."/>
            <person name="Abolude K.A."/>
            <person name="Shefchek K.S."/>
            <person name="Maroo A.M."/>
            <person name="Santana-Cruz I.S."/>
            <person name="Tallon L.J."/>
            <person name="Ficke F.W.F."/>
        </authorList>
    </citation>
    <scope>NUCLEOTIDE SEQUENCE [LARGE SCALE GENOMIC DNA]</scope>
    <source>
        <strain evidence="2 3">Hp A-11</strain>
    </source>
</reference>
<evidence type="ECO:0000313" key="3">
    <source>
        <dbReference type="Proteomes" id="UP000012243"/>
    </source>
</evidence>
<dbReference type="AlphaFoldDB" id="N4TQ41"/>